<keyword evidence="4 6" id="KW-0501">Molybdenum cofactor biosynthesis</keyword>
<keyword evidence="6" id="KW-0460">Magnesium</keyword>
<dbReference type="GO" id="GO:0046872">
    <property type="term" value="F:metal ion binding"/>
    <property type="evidence" value="ECO:0007669"/>
    <property type="project" value="UniProtKB-UniRule"/>
</dbReference>
<dbReference type="GO" id="GO:0006777">
    <property type="term" value="P:Mo-molybdopterin cofactor biosynthetic process"/>
    <property type="evidence" value="ECO:0007669"/>
    <property type="project" value="UniProtKB-UniRule"/>
</dbReference>
<evidence type="ECO:0000259" key="8">
    <source>
        <dbReference type="SMART" id="SM00852"/>
    </source>
</evidence>
<dbReference type="PANTHER" id="PTHR10192">
    <property type="entry name" value="MOLYBDOPTERIN BIOSYNTHESIS PROTEIN"/>
    <property type="match status" value="1"/>
</dbReference>
<keyword evidence="6" id="KW-0808">Transferase</keyword>
<proteinExistence type="inferred from homology"/>
<dbReference type="PANTHER" id="PTHR10192:SF5">
    <property type="entry name" value="GEPHYRIN"/>
    <property type="match status" value="1"/>
</dbReference>
<keyword evidence="10" id="KW-1185">Reference proteome</keyword>
<reference evidence="9 10" key="1">
    <citation type="submission" date="2012-02" db="EMBL/GenBank/DDBJ databases">
        <title>Complete sequence of chromosome of Singulisphaera acidiphila DSM 18658.</title>
        <authorList>
            <consortium name="US DOE Joint Genome Institute (JGI-PGF)"/>
            <person name="Lucas S."/>
            <person name="Copeland A."/>
            <person name="Lapidus A."/>
            <person name="Glavina del Rio T."/>
            <person name="Dalin E."/>
            <person name="Tice H."/>
            <person name="Bruce D."/>
            <person name="Goodwin L."/>
            <person name="Pitluck S."/>
            <person name="Peters L."/>
            <person name="Ovchinnikova G."/>
            <person name="Chertkov O."/>
            <person name="Kyrpides N."/>
            <person name="Mavromatis K."/>
            <person name="Ivanova N."/>
            <person name="Brettin T."/>
            <person name="Detter J.C."/>
            <person name="Han C."/>
            <person name="Larimer F."/>
            <person name="Land M."/>
            <person name="Hauser L."/>
            <person name="Markowitz V."/>
            <person name="Cheng J.-F."/>
            <person name="Hugenholtz P."/>
            <person name="Woyke T."/>
            <person name="Wu D."/>
            <person name="Tindall B."/>
            <person name="Pomrenke H."/>
            <person name="Brambilla E."/>
            <person name="Klenk H.-P."/>
            <person name="Eisen J.A."/>
        </authorList>
    </citation>
    <scope>NUCLEOTIDE SEQUENCE [LARGE SCALE GENOMIC DNA]</scope>
    <source>
        <strain evidence="10">ATCC BAA-1392 / DSM 18658 / VKM B-2454 / MOB10</strain>
    </source>
</reference>
<dbReference type="NCBIfam" id="NF045515">
    <property type="entry name" value="Glp_gephyrin"/>
    <property type="match status" value="1"/>
</dbReference>
<dbReference type="Pfam" id="PF00994">
    <property type="entry name" value="MoCF_biosynth"/>
    <property type="match status" value="1"/>
</dbReference>
<dbReference type="eggNOG" id="COG0303">
    <property type="taxonomic scope" value="Bacteria"/>
</dbReference>
<gene>
    <name evidence="9" type="ordered locus">Sinac_6917</name>
</gene>
<dbReference type="HOGENOM" id="CLU_010186_7_2_0"/>
<dbReference type="SUPFAM" id="SSF53218">
    <property type="entry name" value="Molybdenum cofactor biosynthesis proteins"/>
    <property type="match status" value="1"/>
</dbReference>
<comment type="function">
    <text evidence="1 6">Catalyzes the insertion of molybdate into adenylated molybdopterin with the concomitant release of AMP.</text>
</comment>
<feature type="domain" description="MoaB/Mog" evidence="8">
    <location>
        <begin position="204"/>
        <end position="346"/>
    </location>
</feature>
<evidence type="ECO:0000313" key="9">
    <source>
        <dbReference type="EMBL" id="AGA30973.1"/>
    </source>
</evidence>
<name>L0DQ49_SINAD</name>
<comment type="catalytic activity">
    <reaction evidence="5">
        <text>adenylyl-molybdopterin + molybdate = Mo-molybdopterin + AMP + H(+)</text>
        <dbReference type="Rhea" id="RHEA:35047"/>
        <dbReference type="ChEBI" id="CHEBI:15378"/>
        <dbReference type="ChEBI" id="CHEBI:36264"/>
        <dbReference type="ChEBI" id="CHEBI:62727"/>
        <dbReference type="ChEBI" id="CHEBI:71302"/>
        <dbReference type="ChEBI" id="CHEBI:456215"/>
        <dbReference type="EC" id="2.10.1.1"/>
    </reaction>
</comment>
<protein>
    <recommendedName>
        <fullName evidence="6">Molybdopterin molybdenumtransferase</fullName>
        <ecNumber evidence="6">2.10.1.1</ecNumber>
    </recommendedName>
</protein>
<dbReference type="GO" id="GO:0005829">
    <property type="term" value="C:cytosol"/>
    <property type="evidence" value="ECO:0007669"/>
    <property type="project" value="TreeGrafter"/>
</dbReference>
<dbReference type="SUPFAM" id="SSF63882">
    <property type="entry name" value="MoeA N-terminal region -like"/>
    <property type="match status" value="1"/>
</dbReference>
<keyword evidence="6" id="KW-0500">Molybdenum</keyword>
<dbReference type="Gene3D" id="2.170.190.11">
    <property type="entry name" value="Molybdopterin biosynthesis moea protein, domain 3"/>
    <property type="match status" value="1"/>
</dbReference>
<dbReference type="InterPro" id="IPR005110">
    <property type="entry name" value="MoeA_linker/N"/>
</dbReference>
<comment type="similarity">
    <text evidence="3 6">Belongs to the MoeA family.</text>
</comment>
<dbReference type="AlphaFoldDB" id="L0DQ49"/>
<dbReference type="InterPro" id="IPR036688">
    <property type="entry name" value="MoeA_C_domain_IV_sf"/>
</dbReference>
<feature type="region of interest" description="Disordered" evidence="7">
    <location>
        <begin position="1"/>
        <end position="24"/>
    </location>
</feature>
<dbReference type="Proteomes" id="UP000010798">
    <property type="component" value="Chromosome"/>
</dbReference>
<dbReference type="STRING" id="886293.Sinac_6917"/>
<dbReference type="KEGG" id="saci:Sinac_6917"/>
<comment type="cofactor">
    <cofactor evidence="6">
        <name>Mg(2+)</name>
        <dbReference type="ChEBI" id="CHEBI:18420"/>
    </cofactor>
</comment>
<keyword evidence="6" id="KW-0479">Metal-binding</keyword>
<evidence type="ECO:0000256" key="2">
    <source>
        <dbReference type="ARBA" id="ARBA00005046"/>
    </source>
</evidence>
<evidence type="ECO:0000256" key="4">
    <source>
        <dbReference type="ARBA" id="ARBA00023150"/>
    </source>
</evidence>
<evidence type="ECO:0000256" key="7">
    <source>
        <dbReference type="SAM" id="MobiDB-lite"/>
    </source>
</evidence>
<dbReference type="OrthoDB" id="9804758at2"/>
<dbReference type="GO" id="GO:0061599">
    <property type="term" value="F:molybdopterin molybdotransferase activity"/>
    <property type="evidence" value="ECO:0007669"/>
    <property type="project" value="UniProtKB-UniRule"/>
</dbReference>
<dbReference type="InterPro" id="IPR038987">
    <property type="entry name" value="MoeA-like"/>
</dbReference>
<dbReference type="Gene3D" id="3.40.980.10">
    <property type="entry name" value="MoaB/Mog-like domain"/>
    <property type="match status" value="1"/>
</dbReference>
<dbReference type="Gene3D" id="3.90.105.10">
    <property type="entry name" value="Molybdopterin biosynthesis moea protein, domain 2"/>
    <property type="match status" value="1"/>
</dbReference>
<evidence type="ECO:0000313" key="10">
    <source>
        <dbReference type="Proteomes" id="UP000010798"/>
    </source>
</evidence>
<comment type="pathway">
    <text evidence="2 6">Cofactor biosynthesis; molybdopterin biosynthesis.</text>
</comment>
<dbReference type="UniPathway" id="UPA00344"/>
<organism evidence="9 10">
    <name type="scientific">Singulisphaera acidiphila (strain ATCC BAA-1392 / DSM 18658 / VKM B-2454 / MOB10)</name>
    <dbReference type="NCBI Taxonomy" id="886293"/>
    <lineage>
        <taxon>Bacteria</taxon>
        <taxon>Pseudomonadati</taxon>
        <taxon>Planctomycetota</taxon>
        <taxon>Planctomycetia</taxon>
        <taxon>Isosphaerales</taxon>
        <taxon>Isosphaeraceae</taxon>
        <taxon>Singulisphaera</taxon>
    </lineage>
</organism>
<dbReference type="EC" id="2.10.1.1" evidence="6"/>
<dbReference type="CDD" id="cd00887">
    <property type="entry name" value="MoeA"/>
    <property type="match status" value="1"/>
</dbReference>
<evidence type="ECO:0000256" key="6">
    <source>
        <dbReference type="RuleBase" id="RU365090"/>
    </source>
</evidence>
<dbReference type="EMBL" id="CP003364">
    <property type="protein sequence ID" value="AGA30973.1"/>
    <property type="molecule type" value="Genomic_DNA"/>
</dbReference>
<evidence type="ECO:0000256" key="3">
    <source>
        <dbReference type="ARBA" id="ARBA00010763"/>
    </source>
</evidence>
<dbReference type="RefSeq" id="WP_015250045.1">
    <property type="nucleotide sequence ID" value="NC_019892.1"/>
</dbReference>
<sequence>MTANLRTDADQHRNRPPGSSTSPSLACTVAEAFSRIDGRLSCLPQERISPLAAAGRRLAQPAIAIASVPGFRRAAMDGFAIRFEDARALADGDEVSLTIVGESLPGKPFTGTIGPGECTAIATGAVVPNTADTLVRWESVDQQGETILLRRPVESHKDVALADEDIPAGRIIVSPPRTLRPQDIAACCSAGLREIDVTRVPRVGILATGDELVPPDATPGIGRIIDTNSLLLKCLVERDGGQVIAAGGAEAGILPDNLEAIRSGVEALVERADCVLISGGTSYGRGDHTAAVLNALGTIVFRGVGIRPAAPVAFGMIRHVPVILLPGNPVACLFGYDLFARRVIRILGSRDTDWPYPRRTMRLCQPIRSPRGKLEYLRVRCSGDDAVEPVWPRGASILSSTVAADGFVLVPEEIDGYEAGQAVEVHFYDSPPL</sequence>
<dbReference type="Gene3D" id="2.40.340.10">
    <property type="entry name" value="MoeA, C-terminal, domain IV"/>
    <property type="match status" value="1"/>
</dbReference>
<dbReference type="NCBIfam" id="TIGR00177">
    <property type="entry name" value="molyb_syn"/>
    <property type="match status" value="1"/>
</dbReference>
<evidence type="ECO:0000256" key="1">
    <source>
        <dbReference type="ARBA" id="ARBA00002901"/>
    </source>
</evidence>
<dbReference type="Pfam" id="PF03453">
    <property type="entry name" value="MoeA_N"/>
    <property type="match status" value="1"/>
</dbReference>
<dbReference type="InterPro" id="IPR001453">
    <property type="entry name" value="MoaB/Mog_dom"/>
</dbReference>
<dbReference type="Pfam" id="PF03454">
    <property type="entry name" value="MoeA_C"/>
    <property type="match status" value="1"/>
</dbReference>
<evidence type="ECO:0000256" key="5">
    <source>
        <dbReference type="ARBA" id="ARBA00047317"/>
    </source>
</evidence>
<dbReference type="InterPro" id="IPR036135">
    <property type="entry name" value="MoeA_linker/N_sf"/>
</dbReference>
<dbReference type="InterPro" id="IPR005111">
    <property type="entry name" value="MoeA_C_domain_IV"/>
</dbReference>
<dbReference type="SMART" id="SM00852">
    <property type="entry name" value="MoCF_biosynth"/>
    <property type="match status" value="1"/>
</dbReference>
<dbReference type="InterPro" id="IPR036425">
    <property type="entry name" value="MoaB/Mog-like_dom_sf"/>
</dbReference>
<dbReference type="SUPFAM" id="SSF63867">
    <property type="entry name" value="MoeA C-terminal domain-like"/>
    <property type="match status" value="1"/>
</dbReference>
<accession>L0DQ49</accession>